<evidence type="ECO:0000259" key="1">
    <source>
        <dbReference type="Pfam" id="PF00144"/>
    </source>
</evidence>
<feature type="domain" description="Beta-lactamase-related" evidence="1">
    <location>
        <begin position="26"/>
        <end position="346"/>
    </location>
</feature>
<evidence type="ECO:0000313" key="3">
    <source>
        <dbReference type="Proteomes" id="UP001235664"/>
    </source>
</evidence>
<dbReference type="InterPro" id="IPR001466">
    <property type="entry name" value="Beta-lactam-related"/>
</dbReference>
<dbReference type="PANTHER" id="PTHR43283">
    <property type="entry name" value="BETA-LACTAMASE-RELATED"/>
    <property type="match status" value="1"/>
</dbReference>
<proteinExistence type="predicted"/>
<gene>
    <name evidence="2" type="ORF">Q9K01_00750</name>
</gene>
<dbReference type="Pfam" id="PF00144">
    <property type="entry name" value="Beta-lactamase"/>
    <property type="match status" value="1"/>
</dbReference>
<reference evidence="2 3" key="1">
    <citation type="submission" date="2023-08" db="EMBL/GenBank/DDBJ databases">
        <title>genomic of DY56.</title>
        <authorList>
            <person name="Wang Y."/>
        </authorList>
    </citation>
    <scope>NUCLEOTIDE SEQUENCE [LARGE SCALE GENOMIC DNA]</scope>
    <source>
        <strain evidence="2 3">DY56-A-20</strain>
    </source>
</reference>
<dbReference type="EC" id="3.1.1.103" evidence="2"/>
<keyword evidence="2" id="KW-0378">Hydrolase</keyword>
<dbReference type="Gene3D" id="3.40.710.10">
    <property type="entry name" value="DD-peptidase/beta-lactamase superfamily"/>
    <property type="match status" value="1"/>
</dbReference>
<dbReference type="SUPFAM" id="SSF56601">
    <property type="entry name" value="beta-lactamase/transpeptidase-like"/>
    <property type="match status" value="1"/>
</dbReference>
<name>A0ABT9H4A8_9SPHN</name>
<dbReference type="Proteomes" id="UP001235664">
    <property type="component" value="Unassembled WGS sequence"/>
</dbReference>
<dbReference type="InterPro" id="IPR012338">
    <property type="entry name" value="Beta-lactam/transpept-like"/>
</dbReference>
<dbReference type="GO" id="GO:0016787">
    <property type="term" value="F:hydrolase activity"/>
    <property type="evidence" value="ECO:0007669"/>
    <property type="project" value="UniProtKB-KW"/>
</dbReference>
<comment type="caution">
    <text evidence="2">The sequence shown here is derived from an EMBL/GenBank/DDBJ whole genome shotgun (WGS) entry which is preliminary data.</text>
</comment>
<dbReference type="PANTHER" id="PTHR43283:SF18">
    <property type="match status" value="1"/>
</dbReference>
<evidence type="ECO:0000313" key="2">
    <source>
        <dbReference type="EMBL" id="MDP4538154.1"/>
    </source>
</evidence>
<dbReference type="InterPro" id="IPR050789">
    <property type="entry name" value="Diverse_Enzym_Activities"/>
</dbReference>
<sequence length="479" mass="51491">MPVAAASPPGRAEPALASLWEALPTEMERHRLKGLSVAVFDDYRIVEHRTFGVRSAEANAPISAQTAFSTASISKPVTALVCAMLAAEGVIDLDAPIANYLKSWRLPESAHPGAAEVTWRQLLTHTAGTSQHGFADYYEGDRLPTLIDSLEGRLPRYDKPIEFLFPPGTGWRYSGGGYVIVQLALEDHTGIPLAELAARRVFQPLGMHHTTMIQPGAAGFPADAALVHAEDGTVIRTGLPITPQVSASGMWSTPADLARFAIAIQRALAGDGNGPIAPATARALTDVFSLEHVGGMGMPFFRGFGFGNTDWFRHDGSNTGVNGDLMASMEGGYGIAVLANGDDANTGPVFATLRREIIDGMKWNERHKFATAPLPEDLKRTVLGTYTGLLYDLGLEYRIEEQDDALWIGSEFFTQFLGRERSRMHHLGGGTFAIEDYPNLLRFDCTEGSDDCNVTVSRPVSDAAPVVRAVGDTKAAAPG</sequence>
<accession>A0ABT9H4A8</accession>
<protein>
    <submittedName>
        <fullName evidence="2">Serine hydrolase domain-containing protein</fullName>
        <ecNumber evidence="2">3.1.1.103</ecNumber>
    </submittedName>
</protein>
<dbReference type="EMBL" id="JAVAIL010000001">
    <property type="protein sequence ID" value="MDP4538154.1"/>
    <property type="molecule type" value="Genomic_DNA"/>
</dbReference>
<keyword evidence="3" id="KW-1185">Reference proteome</keyword>
<organism evidence="2 3">
    <name type="scientific">Qipengyuania benthica</name>
    <dbReference type="NCBI Taxonomy" id="3067651"/>
    <lineage>
        <taxon>Bacteria</taxon>
        <taxon>Pseudomonadati</taxon>
        <taxon>Pseudomonadota</taxon>
        <taxon>Alphaproteobacteria</taxon>
        <taxon>Sphingomonadales</taxon>
        <taxon>Erythrobacteraceae</taxon>
        <taxon>Qipengyuania</taxon>
    </lineage>
</organism>